<dbReference type="Pfam" id="PF21365">
    <property type="entry name" value="Glyco_hydro_31_3rd"/>
    <property type="match status" value="1"/>
</dbReference>
<evidence type="ECO:0000256" key="3">
    <source>
        <dbReference type="ARBA" id="ARBA00023295"/>
    </source>
</evidence>
<feature type="signal peptide" evidence="5">
    <location>
        <begin position="1"/>
        <end position="20"/>
    </location>
</feature>
<dbReference type="Proteomes" id="UP001145087">
    <property type="component" value="Unassembled WGS sequence"/>
</dbReference>
<evidence type="ECO:0000259" key="6">
    <source>
        <dbReference type="Pfam" id="PF01055"/>
    </source>
</evidence>
<dbReference type="InterPro" id="IPR017853">
    <property type="entry name" value="GH"/>
</dbReference>
<feature type="chain" id="PRO_5040905076" evidence="5">
    <location>
        <begin position="21"/>
        <end position="533"/>
    </location>
</feature>
<dbReference type="SUPFAM" id="SSF51011">
    <property type="entry name" value="Glycosyl hydrolase domain"/>
    <property type="match status" value="1"/>
</dbReference>
<keyword evidence="5" id="KW-0732">Signal</keyword>
<dbReference type="Pfam" id="PF01055">
    <property type="entry name" value="Glyco_hydro_31_2nd"/>
    <property type="match status" value="1"/>
</dbReference>
<dbReference type="EMBL" id="JAPOHD010000029">
    <property type="protein sequence ID" value="MCY1721831.1"/>
    <property type="molecule type" value="Genomic_DNA"/>
</dbReference>
<comment type="caution">
    <text evidence="8">The sequence shown here is derived from an EMBL/GenBank/DDBJ whole genome shotgun (WGS) entry which is preliminary data.</text>
</comment>
<dbReference type="InterPro" id="IPR013780">
    <property type="entry name" value="Glyco_hydro_b"/>
</dbReference>
<evidence type="ECO:0000256" key="5">
    <source>
        <dbReference type="SAM" id="SignalP"/>
    </source>
</evidence>
<organism evidence="8 9">
    <name type="scientific">Draconibacterium aestuarii</name>
    <dbReference type="NCBI Taxonomy" id="2998507"/>
    <lineage>
        <taxon>Bacteria</taxon>
        <taxon>Pseudomonadati</taxon>
        <taxon>Bacteroidota</taxon>
        <taxon>Bacteroidia</taxon>
        <taxon>Marinilabiliales</taxon>
        <taxon>Prolixibacteraceae</taxon>
        <taxon>Draconibacterium</taxon>
    </lineage>
</organism>
<evidence type="ECO:0000313" key="9">
    <source>
        <dbReference type="Proteomes" id="UP001145087"/>
    </source>
</evidence>
<dbReference type="PANTHER" id="PTHR43053:SF4">
    <property type="entry name" value="MYOGENESIS-REGULATING GLYCOSIDASE"/>
    <property type="match status" value="1"/>
</dbReference>
<evidence type="ECO:0000256" key="2">
    <source>
        <dbReference type="ARBA" id="ARBA00022801"/>
    </source>
</evidence>
<dbReference type="RefSeq" id="WP_343334160.1">
    <property type="nucleotide sequence ID" value="NZ_JAPOHD010000029.1"/>
</dbReference>
<keyword evidence="9" id="KW-1185">Reference proteome</keyword>
<dbReference type="InterPro" id="IPR048395">
    <property type="entry name" value="Glyco_hydro_31_C"/>
</dbReference>
<dbReference type="GO" id="GO:0004553">
    <property type="term" value="F:hydrolase activity, hydrolyzing O-glycosyl compounds"/>
    <property type="evidence" value="ECO:0007669"/>
    <property type="project" value="InterPro"/>
</dbReference>
<dbReference type="CDD" id="cd06592">
    <property type="entry name" value="GH31_NET37"/>
    <property type="match status" value="1"/>
</dbReference>
<dbReference type="PANTHER" id="PTHR43053">
    <property type="entry name" value="GLYCOSIDASE FAMILY 31"/>
    <property type="match status" value="1"/>
</dbReference>
<keyword evidence="2 4" id="KW-0378">Hydrolase</keyword>
<dbReference type="GO" id="GO:0005975">
    <property type="term" value="P:carbohydrate metabolic process"/>
    <property type="evidence" value="ECO:0007669"/>
    <property type="project" value="InterPro"/>
</dbReference>
<name>A0A9X3J7S4_9BACT</name>
<dbReference type="Gene3D" id="2.60.40.1180">
    <property type="entry name" value="Golgi alpha-mannosidase II"/>
    <property type="match status" value="1"/>
</dbReference>
<evidence type="ECO:0000259" key="7">
    <source>
        <dbReference type="Pfam" id="PF21365"/>
    </source>
</evidence>
<proteinExistence type="inferred from homology"/>
<evidence type="ECO:0000313" key="8">
    <source>
        <dbReference type="EMBL" id="MCY1721831.1"/>
    </source>
</evidence>
<dbReference type="InterPro" id="IPR050985">
    <property type="entry name" value="Alpha-glycosidase_related"/>
</dbReference>
<feature type="domain" description="Glycoside hydrolase family 31 TIM barrel" evidence="6">
    <location>
        <begin position="140"/>
        <end position="443"/>
    </location>
</feature>
<gene>
    <name evidence="8" type="ORF">OU798_15865</name>
</gene>
<reference evidence="8" key="1">
    <citation type="submission" date="2022-11" db="EMBL/GenBank/DDBJ databases">
        <title>Marilongibacter aestuarii gen. nov., sp. nov., isolated from tidal flat sediment.</title>
        <authorList>
            <person name="Jiayan W."/>
        </authorList>
    </citation>
    <scope>NUCLEOTIDE SEQUENCE</scope>
    <source>
        <strain evidence="8">Z1-6</strain>
    </source>
</reference>
<dbReference type="Gene3D" id="3.20.20.80">
    <property type="entry name" value="Glycosidases"/>
    <property type="match status" value="1"/>
</dbReference>
<keyword evidence="3 4" id="KW-0326">Glycosidase</keyword>
<protein>
    <submittedName>
        <fullName evidence="8">Glycoside hydrolase family 31 protein</fullName>
    </submittedName>
</protein>
<comment type="similarity">
    <text evidence="1 4">Belongs to the glycosyl hydrolase 31 family.</text>
</comment>
<accession>A0A9X3J7S4</accession>
<evidence type="ECO:0000256" key="4">
    <source>
        <dbReference type="RuleBase" id="RU361185"/>
    </source>
</evidence>
<dbReference type="AlphaFoldDB" id="A0A9X3J7S4"/>
<evidence type="ECO:0000256" key="1">
    <source>
        <dbReference type="ARBA" id="ARBA00007806"/>
    </source>
</evidence>
<feature type="domain" description="Glycosyl hydrolase family 31 C-terminal" evidence="7">
    <location>
        <begin position="453"/>
        <end position="530"/>
    </location>
</feature>
<dbReference type="SUPFAM" id="SSF51445">
    <property type="entry name" value="(Trans)glycosidases"/>
    <property type="match status" value="1"/>
</dbReference>
<sequence length="533" mass="60796">MKKIILLLLSVLFFNLGLLAQNNTDEKLWWAGITSQGHLMPVSNTYKANTIDNTYGNQAQPLLLSNKGDVIWSEEPFEFKIENNEVTILQAKGEIIKTKVGTTLKSGYMYASETYFPPQGKLPNELLIAKPQYNTWIELMYDQNQTDVLKYAHDIIDNGFPPGVLMIDDNWQEDYGKWNFHPGRFPNPKAMMEELHNLGFKVMLWVCPFVSPDCDVYRNLASKGAFLVNDLGQKQNNTMPTVDLRNNAKPEIVSWWNGFSAVLDLSNPVAEKWFKSQLDFLQKEYGVDGFKFDAGDARYYKNGRSKGNASANDQATLFGEIGLSYPLNEYRAMWKMGGQPLVQRLRDKAHNWNDLQKLVPSMLLQGIMGYYFNCPDLIGGGEFTSFLRSAKIDQELIVRSAQCHALMPMMQFSVAPWRILDDTHFEAVKRAVEIRRKYVDYILDEAKKTAQTGEPTIRSLEYAYPNSGYGKINQQFLIGDKLLVAPIVEKGITELKVYLPEGKWKAFNGKTYKGDKQIIIPVGINDIPYFEKL</sequence>
<dbReference type="InterPro" id="IPR000322">
    <property type="entry name" value="Glyco_hydro_31_TIM"/>
</dbReference>